<keyword evidence="5 6" id="KW-0067">ATP-binding</keyword>
<sequence>MSEIKGILKYLKSILNPEKITEVKILDPVSPSRLDKQMESIVKSPLLSRDLSWLTFNQRVLDQVKRPELSIFEKLKFMAITASNLDEFFTVRVGSLYNYIDYGKKRVDYSGLLENQFRKKLLTEINAFFEERNKIFREDLFPQFRANGFSIVEFDDLDKSQKREASDFFDQTVFPMLTPMVYDQTHAFPVLLAKNLILGVVTRSKKSFVNSEDESNRKLSFIQIPSNLPRFYAFEQDDLIVFLPIERIIMQNVQKLYRNVKIESVDLFRILRNADFTLEESDDMEADFVDEIKQKIKERKVGRLVSMVIEDEPSDWMMRILKKKWEIDDYNIFVNKELIDYTRLWQIIKHPEFKDEMTPVRSAVPPLNFDREKQQHIFKSLKEQDVLLHHPFNNFEPVLQLIEQAAEDPQVLSIKLTIYRLAENSRITEALLRAVEKGKHVSALFEIKARFDEENNIKEAEKLQKAGCFVIYGIGGVKTHTKLMLIVRKEGDKVVQYAHMASGNYNEDTAKLYTDIGILTTKPGYTKDISEFFNVITGHSEPQNYQYLITSPRDMRASVIELIRNEAANAKAGKPSGICIKVNSLEDKETIEELYEASKAGVKIELIVRGICCLRPGRVGLSENIRVRSLVGHYLEHSRIFYFHNGGSPKVYGSSADIMVRSFDRRIESIFEIVDDFLKKQMILILRYNLLDNVNAYELHQSGEYEKLSFDNKPFDIHKVFFDVKDTEVAEATLDDFFEFQEAGREEEEASNRNA</sequence>
<evidence type="ECO:0000259" key="9">
    <source>
        <dbReference type="Pfam" id="PF13089"/>
    </source>
</evidence>
<evidence type="ECO:0000259" key="8">
    <source>
        <dbReference type="Pfam" id="PF02503"/>
    </source>
</evidence>
<feature type="active site" description="Phosphohistidine intermediate" evidence="6">
    <location>
        <position position="480"/>
    </location>
</feature>
<accession>A0A0P7BW31</accession>
<keyword evidence="3 6" id="KW-0547">Nucleotide-binding</keyword>
<dbReference type="Pfam" id="PF17941">
    <property type="entry name" value="PP_kinase_C_1"/>
    <property type="match status" value="1"/>
</dbReference>
<dbReference type="AlphaFoldDB" id="A0A0P7BW31"/>
<dbReference type="GO" id="GO:0005524">
    <property type="term" value="F:ATP binding"/>
    <property type="evidence" value="ECO:0007669"/>
    <property type="project" value="UniProtKB-KW"/>
</dbReference>
<feature type="domain" description="Polyphosphate kinase C-terminal" evidence="11">
    <location>
        <begin position="377"/>
        <end position="541"/>
    </location>
</feature>
<dbReference type="GO" id="GO:0008976">
    <property type="term" value="F:polyphosphate kinase activity"/>
    <property type="evidence" value="ECO:0007669"/>
    <property type="project" value="UniProtKB-UniRule"/>
</dbReference>
<dbReference type="InterPro" id="IPR024953">
    <property type="entry name" value="PP_kinase_middle"/>
</dbReference>
<evidence type="ECO:0000313" key="12">
    <source>
        <dbReference type="EMBL" id="KPM48883.1"/>
    </source>
</evidence>
<comment type="function">
    <text evidence="6 7">Catalyzes the reversible transfer of the terminal phosphate of ATP to form a long-chain polyphosphate (polyP).</text>
</comment>
<keyword evidence="4 6" id="KW-0418">Kinase</keyword>
<dbReference type="Proteomes" id="UP000050454">
    <property type="component" value="Unassembled WGS sequence"/>
</dbReference>
<evidence type="ECO:0000259" key="11">
    <source>
        <dbReference type="Pfam" id="PF17941"/>
    </source>
</evidence>
<evidence type="ECO:0000256" key="6">
    <source>
        <dbReference type="HAMAP-Rule" id="MF_00347"/>
    </source>
</evidence>
<dbReference type="InterPro" id="IPR041108">
    <property type="entry name" value="PP_kinase_C_1"/>
</dbReference>
<dbReference type="SUPFAM" id="SSF140356">
    <property type="entry name" value="PPK N-terminal domain-like"/>
    <property type="match status" value="1"/>
</dbReference>
<dbReference type="GO" id="GO:0009358">
    <property type="term" value="C:polyphosphate kinase complex"/>
    <property type="evidence" value="ECO:0007669"/>
    <property type="project" value="InterPro"/>
</dbReference>
<dbReference type="PIRSF" id="PIRSF015589">
    <property type="entry name" value="PP_kinase"/>
    <property type="match status" value="1"/>
</dbReference>
<evidence type="ECO:0000259" key="10">
    <source>
        <dbReference type="Pfam" id="PF13090"/>
    </source>
</evidence>
<dbReference type="InterPro" id="IPR025198">
    <property type="entry name" value="PPK_N_dom"/>
</dbReference>
<comment type="catalytic activity">
    <reaction evidence="6 7">
        <text>[phosphate](n) + ATP = [phosphate](n+1) + ADP</text>
        <dbReference type="Rhea" id="RHEA:19573"/>
        <dbReference type="Rhea" id="RHEA-COMP:9859"/>
        <dbReference type="Rhea" id="RHEA-COMP:14280"/>
        <dbReference type="ChEBI" id="CHEBI:16838"/>
        <dbReference type="ChEBI" id="CHEBI:30616"/>
        <dbReference type="ChEBI" id="CHEBI:456216"/>
        <dbReference type="EC" id="2.7.4.1"/>
    </reaction>
</comment>
<keyword evidence="1 6" id="KW-0597">Phosphoprotein</keyword>
<dbReference type="GO" id="GO:0006799">
    <property type="term" value="P:polyphosphate biosynthetic process"/>
    <property type="evidence" value="ECO:0007669"/>
    <property type="project" value="UniProtKB-UniRule"/>
</dbReference>
<feature type="binding site" evidence="6">
    <location>
        <position position="84"/>
    </location>
    <ligand>
        <name>ATP</name>
        <dbReference type="ChEBI" id="CHEBI:30616"/>
    </ligand>
</feature>
<evidence type="ECO:0000256" key="4">
    <source>
        <dbReference type="ARBA" id="ARBA00022777"/>
    </source>
</evidence>
<evidence type="ECO:0000313" key="13">
    <source>
        <dbReference type="Proteomes" id="UP000050454"/>
    </source>
</evidence>
<name>A0A0P7BW31_9BACT</name>
<dbReference type="Gene3D" id="1.20.58.310">
    <property type="entry name" value="Polyphosphate kinase N-terminal domain"/>
    <property type="match status" value="1"/>
</dbReference>
<feature type="binding site" evidence="6">
    <location>
        <position position="609"/>
    </location>
    <ligand>
        <name>ATP</name>
        <dbReference type="ChEBI" id="CHEBI:30616"/>
    </ligand>
</feature>
<dbReference type="HAMAP" id="MF_00347">
    <property type="entry name" value="Polyphosphate_kinase"/>
    <property type="match status" value="1"/>
</dbReference>
<comment type="cofactor">
    <cofactor evidence="6">
        <name>Mg(2+)</name>
        <dbReference type="ChEBI" id="CHEBI:18420"/>
    </cofactor>
</comment>
<protein>
    <recommendedName>
        <fullName evidence="6 7">Polyphosphate kinase</fullName>
        <ecNumber evidence="6 7">2.7.4.1</ecNumber>
    </recommendedName>
    <alternativeName>
        <fullName evidence="6">ATP-polyphosphate phosphotransferase</fullName>
    </alternativeName>
    <alternativeName>
        <fullName evidence="6">Polyphosphoric acid kinase</fullName>
    </alternativeName>
</protein>
<comment type="similarity">
    <text evidence="6 7">Belongs to the polyphosphate kinase 1 (PPK1) family.</text>
</comment>
<dbReference type="GO" id="GO:0046872">
    <property type="term" value="F:metal ion binding"/>
    <property type="evidence" value="ECO:0007669"/>
    <property type="project" value="UniProtKB-KW"/>
</dbReference>
<keyword evidence="13" id="KW-1185">Reference proteome</keyword>
<keyword evidence="2 6" id="KW-0808">Transferase</keyword>
<dbReference type="PANTHER" id="PTHR30218">
    <property type="entry name" value="POLYPHOSPHATE KINASE"/>
    <property type="match status" value="1"/>
</dbReference>
<feature type="binding site" evidence="6">
    <location>
        <position position="637"/>
    </location>
    <ligand>
        <name>ATP</name>
        <dbReference type="ChEBI" id="CHEBI:30616"/>
    </ligand>
</feature>
<dbReference type="OrthoDB" id="9761456at2"/>
<dbReference type="EMBL" id="LGTQ01000006">
    <property type="protein sequence ID" value="KPM48883.1"/>
    <property type="molecule type" value="Genomic_DNA"/>
</dbReference>
<proteinExistence type="inferred from homology"/>
<dbReference type="NCBIfam" id="NF003917">
    <property type="entry name" value="PRK05443.1-1"/>
    <property type="match status" value="1"/>
</dbReference>
<feature type="binding site" evidence="6">
    <location>
        <position position="420"/>
    </location>
    <ligand>
        <name>Mg(2+)</name>
        <dbReference type="ChEBI" id="CHEBI:18420"/>
    </ligand>
</feature>
<dbReference type="Gene3D" id="3.30.870.10">
    <property type="entry name" value="Endonuclease Chain A"/>
    <property type="match status" value="2"/>
</dbReference>
<dbReference type="SUPFAM" id="SSF143724">
    <property type="entry name" value="PHP14-like"/>
    <property type="match status" value="1"/>
</dbReference>
<comment type="PTM">
    <text evidence="6 7">An intermediate of this reaction is the autophosphorylated ppk in which a phosphate is covalently linked to a histidine residue through a N-P bond.</text>
</comment>
<dbReference type="CDD" id="cd09168">
    <property type="entry name" value="PLDc_PaPPK1_C2_like"/>
    <property type="match status" value="1"/>
</dbReference>
<dbReference type="Pfam" id="PF13090">
    <property type="entry name" value="PP_kinase_C"/>
    <property type="match status" value="1"/>
</dbReference>
<dbReference type="SUPFAM" id="SSF56024">
    <property type="entry name" value="Phospholipase D/nuclease"/>
    <property type="match status" value="2"/>
</dbReference>
<evidence type="ECO:0000256" key="2">
    <source>
        <dbReference type="ARBA" id="ARBA00022679"/>
    </source>
</evidence>
<dbReference type="PANTHER" id="PTHR30218:SF0">
    <property type="entry name" value="POLYPHOSPHATE KINASE"/>
    <property type="match status" value="1"/>
</dbReference>
<evidence type="ECO:0000256" key="7">
    <source>
        <dbReference type="RuleBase" id="RU003800"/>
    </source>
</evidence>
<dbReference type="Gene3D" id="3.30.1840.10">
    <property type="entry name" value="Polyphosphate kinase middle domain"/>
    <property type="match status" value="1"/>
</dbReference>
<organism evidence="12 13">
    <name type="scientific">Jiulongibacter sediminis</name>
    <dbReference type="NCBI Taxonomy" id="1605367"/>
    <lineage>
        <taxon>Bacteria</taxon>
        <taxon>Pseudomonadati</taxon>
        <taxon>Bacteroidota</taxon>
        <taxon>Cytophagia</taxon>
        <taxon>Cytophagales</taxon>
        <taxon>Leadbetterellaceae</taxon>
        <taxon>Jiulongibacter</taxon>
    </lineage>
</organism>
<keyword evidence="6" id="KW-0479">Metal-binding</keyword>
<evidence type="ECO:0000256" key="5">
    <source>
        <dbReference type="ARBA" id="ARBA00022840"/>
    </source>
</evidence>
<keyword evidence="6" id="KW-0460">Magnesium</keyword>
<dbReference type="Pfam" id="PF13089">
    <property type="entry name" value="PP_kinase_N"/>
    <property type="match status" value="1"/>
</dbReference>
<dbReference type="InterPro" id="IPR036830">
    <property type="entry name" value="PP_kinase_middle_dom_sf"/>
</dbReference>
<dbReference type="STRING" id="1605367.AFM12_10005"/>
<dbReference type="InterPro" id="IPR025200">
    <property type="entry name" value="PPK_C_dom2"/>
</dbReference>
<feature type="binding site" evidence="6">
    <location>
        <position position="513"/>
    </location>
    <ligand>
        <name>ATP</name>
        <dbReference type="ChEBI" id="CHEBI:30616"/>
    </ligand>
</feature>
<dbReference type="InterPro" id="IPR003414">
    <property type="entry name" value="PP_kinase"/>
</dbReference>
<evidence type="ECO:0000256" key="1">
    <source>
        <dbReference type="ARBA" id="ARBA00022553"/>
    </source>
</evidence>
<comment type="caution">
    <text evidence="12">The sequence shown here is derived from an EMBL/GenBank/DDBJ whole genome shotgun (WGS) entry which is preliminary data.</text>
</comment>
<dbReference type="NCBIfam" id="TIGR03705">
    <property type="entry name" value="poly_P_kin"/>
    <property type="match status" value="1"/>
</dbReference>
<dbReference type="InterPro" id="IPR036832">
    <property type="entry name" value="PPK_N_dom_sf"/>
</dbReference>
<reference evidence="12 13" key="1">
    <citation type="submission" date="2015-07" db="EMBL/GenBank/DDBJ databases">
        <title>The draft genome sequence of Leadbetterella sp. JN14-9.</title>
        <authorList>
            <person name="Liu Y."/>
            <person name="Du J."/>
            <person name="Shao Z."/>
        </authorList>
    </citation>
    <scope>NUCLEOTIDE SEQUENCE [LARGE SCALE GENOMIC DNA]</scope>
    <source>
        <strain evidence="12 13">JN14-9</strain>
    </source>
</reference>
<dbReference type="EC" id="2.7.4.1" evidence="6 7"/>
<dbReference type="Pfam" id="PF02503">
    <property type="entry name" value="PP_kinase"/>
    <property type="match status" value="1"/>
</dbReference>
<dbReference type="RefSeq" id="WP_082391270.1">
    <property type="nucleotide sequence ID" value="NZ_JXSZ01000006.1"/>
</dbReference>
<feature type="domain" description="Polyphosphate kinase middle" evidence="8">
    <location>
        <begin position="161"/>
        <end position="347"/>
    </location>
</feature>
<feature type="binding site" evidence="6">
    <location>
        <position position="450"/>
    </location>
    <ligand>
        <name>Mg(2+)</name>
        <dbReference type="ChEBI" id="CHEBI:18420"/>
    </ligand>
</feature>
<dbReference type="NCBIfam" id="NF003921">
    <property type="entry name" value="PRK05443.2-2"/>
    <property type="match status" value="1"/>
</dbReference>
<gene>
    <name evidence="6" type="primary">ppk</name>
    <name evidence="12" type="ORF">AFM12_10005</name>
</gene>
<dbReference type="PATRIC" id="fig|1605367.3.peg.3388"/>
<evidence type="ECO:0000256" key="3">
    <source>
        <dbReference type="ARBA" id="ARBA00022741"/>
    </source>
</evidence>
<feature type="domain" description="Polyphosphate kinase C-terminal" evidence="10">
    <location>
        <begin position="548"/>
        <end position="711"/>
    </location>
</feature>
<feature type="domain" description="Polyphosphate kinase N-terminal" evidence="9">
    <location>
        <begin position="47"/>
        <end position="151"/>
    </location>
</feature>